<dbReference type="EMBL" id="CAMXCT030000645">
    <property type="protein sequence ID" value="CAL4768874.1"/>
    <property type="molecule type" value="Genomic_DNA"/>
</dbReference>
<keyword evidence="11" id="KW-1185">Reference proteome</keyword>
<evidence type="ECO:0000256" key="3">
    <source>
        <dbReference type="ARBA" id="ARBA00022989"/>
    </source>
</evidence>
<dbReference type="GO" id="GO:0005249">
    <property type="term" value="F:voltage-gated potassium channel activity"/>
    <property type="evidence" value="ECO:0007669"/>
    <property type="project" value="TreeGrafter"/>
</dbReference>
<feature type="compositionally biased region" description="Polar residues" evidence="5">
    <location>
        <begin position="64"/>
        <end position="81"/>
    </location>
</feature>
<evidence type="ECO:0000313" key="11">
    <source>
        <dbReference type="Proteomes" id="UP001152797"/>
    </source>
</evidence>
<feature type="compositionally biased region" description="Basic and acidic residues" evidence="5">
    <location>
        <begin position="274"/>
        <end position="284"/>
    </location>
</feature>
<dbReference type="Proteomes" id="UP001152797">
    <property type="component" value="Unassembled WGS sequence"/>
</dbReference>
<dbReference type="Pfam" id="PF00520">
    <property type="entry name" value="Ion_trans"/>
    <property type="match status" value="1"/>
</dbReference>
<feature type="region of interest" description="Disordered" evidence="5">
    <location>
        <begin position="1266"/>
        <end position="1285"/>
    </location>
</feature>
<reference evidence="9" key="2">
    <citation type="submission" date="2024-04" db="EMBL/GenBank/DDBJ databases">
        <authorList>
            <person name="Chen Y."/>
            <person name="Shah S."/>
            <person name="Dougan E. K."/>
            <person name="Thang M."/>
            <person name="Chan C."/>
        </authorList>
    </citation>
    <scope>NUCLEOTIDE SEQUENCE [LARGE SCALE GENOMIC DNA]</scope>
</reference>
<dbReference type="InterPro" id="IPR050818">
    <property type="entry name" value="KCNH_animal-type"/>
</dbReference>
<feature type="region of interest" description="Disordered" evidence="5">
    <location>
        <begin position="225"/>
        <end position="297"/>
    </location>
</feature>
<dbReference type="InterPro" id="IPR014710">
    <property type="entry name" value="RmlC-like_jellyroll"/>
</dbReference>
<feature type="domain" description="Ion transport" evidence="7">
    <location>
        <begin position="420"/>
        <end position="671"/>
    </location>
</feature>
<feature type="region of interest" description="Disordered" evidence="5">
    <location>
        <begin position="341"/>
        <end position="368"/>
    </location>
</feature>
<comment type="caution">
    <text evidence="8">The sequence shown here is derived from an EMBL/GenBank/DDBJ whole genome shotgun (WGS) entry which is preliminary data.</text>
</comment>
<dbReference type="InterPro" id="IPR005821">
    <property type="entry name" value="Ion_trans_dom"/>
</dbReference>
<evidence type="ECO:0000313" key="9">
    <source>
        <dbReference type="EMBL" id="CAL1134937.1"/>
    </source>
</evidence>
<dbReference type="InterPro" id="IPR036770">
    <property type="entry name" value="Ankyrin_rpt-contain_sf"/>
</dbReference>
<evidence type="ECO:0000313" key="10">
    <source>
        <dbReference type="EMBL" id="CAL4768874.1"/>
    </source>
</evidence>
<protein>
    <submittedName>
        <fullName evidence="10">Potassium voltage-gated channel subfamily H member 7</fullName>
    </submittedName>
</protein>
<dbReference type="EMBL" id="CAMXCT020000645">
    <property type="protein sequence ID" value="CAL1134937.1"/>
    <property type="molecule type" value="Genomic_DNA"/>
</dbReference>
<feature type="transmembrane region" description="Helical" evidence="6">
    <location>
        <begin position="567"/>
        <end position="591"/>
    </location>
</feature>
<dbReference type="OrthoDB" id="415683at2759"/>
<dbReference type="SUPFAM" id="SSF48403">
    <property type="entry name" value="Ankyrin repeat"/>
    <property type="match status" value="1"/>
</dbReference>
<dbReference type="SUPFAM" id="SSF51206">
    <property type="entry name" value="cAMP-binding domain-like"/>
    <property type="match status" value="1"/>
</dbReference>
<organism evidence="8">
    <name type="scientific">Cladocopium goreaui</name>
    <dbReference type="NCBI Taxonomy" id="2562237"/>
    <lineage>
        <taxon>Eukaryota</taxon>
        <taxon>Sar</taxon>
        <taxon>Alveolata</taxon>
        <taxon>Dinophyceae</taxon>
        <taxon>Suessiales</taxon>
        <taxon>Symbiodiniaceae</taxon>
        <taxon>Cladocopium</taxon>
    </lineage>
</organism>
<accession>A0A9P1FPE5</accession>
<evidence type="ECO:0000256" key="1">
    <source>
        <dbReference type="ARBA" id="ARBA00004141"/>
    </source>
</evidence>
<evidence type="ECO:0000256" key="2">
    <source>
        <dbReference type="ARBA" id="ARBA00022692"/>
    </source>
</evidence>
<dbReference type="PANTHER" id="PTHR10217:SF435">
    <property type="entry name" value="POTASSIUM VOLTAGE-GATED CHANNEL PROTEIN EAG"/>
    <property type="match status" value="1"/>
</dbReference>
<evidence type="ECO:0000256" key="6">
    <source>
        <dbReference type="SAM" id="Phobius"/>
    </source>
</evidence>
<dbReference type="Gene3D" id="2.60.120.10">
    <property type="entry name" value="Jelly Rolls"/>
    <property type="match status" value="1"/>
</dbReference>
<dbReference type="PANTHER" id="PTHR10217">
    <property type="entry name" value="VOLTAGE AND LIGAND GATED POTASSIUM CHANNEL"/>
    <property type="match status" value="1"/>
</dbReference>
<feature type="transmembrane region" description="Helical" evidence="6">
    <location>
        <begin position="628"/>
        <end position="645"/>
    </location>
</feature>
<dbReference type="GO" id="GO:0042391">
    <property type="term" value="P:regulation of membrane potential"/>
    <property type="evidence" value="ECO:0007669"/>
    <property type="project" value="TreeGrafter"/>
</dbReference>
<dbReference type="InterPro" id="IPR018490">
    <property type="entry name" value="cNMP-bd_dom_sf"/>
</dbReference>
<keyword evidence="2 6" id="KW-0812">Transmembrane</keyword>
<feature type="transmembrane region" description="Helical" evidence="6">
    <location>
        <begin position="657"/>
        <end position="681"/>
    </location>
</feature>
<evidence type="ECO:0000256" key="5">
    <source>
        <dbReference type="SAM" id="MobiDB-lite"/>
    </source>
</evidence>
<feature type="region of interest" description="Disordered" evidence="5">
    <location>
        <begin position="61"/>
        <end position="98"/>
    </location>
</feature>
<comment type="subcellular location">
    <subcellularLocation>
        <location evidence="1">Membrane</location>
        <topology evidence="1">Multi-pass membrane protein</topology>
    </subcellularLocation>
</comment>
<feature type="region of interest" description="Disordered" evidence="5">
    <location>
        <begin position="131"/>
        <end position="154"/>
    </location>
</feature>
<dbReference type="Gene3D" id="1.25.40.20">
    <property type="entry name" value="Ankyrin repeat-containing domain"/>
    <property type="match status" value="1"/>
</dbReference>
<dbReference type="EMBL" id="CAMXCT010000645">
    <property type="protein sequence ID" value="CAI3981562.1"/>
    <property type="molecule type" value="Genomic_DNA"/>
</dbReference>
<dbReference type="SUPFAM" id="SSF81324">
    <property type="entry name" value="Voltage-gated potassium channels"/>
    <property type="match status" value="1"/>
</dbReference>
<dbReference type="GO" id="GO:0005886">
    <property type="term" value="C:plasma membrane"/>
    <property type="evidence" value="ECO:0007669"/>
    <property type="project" value="TreeGrafter"/>
</dbReference>
<keyword evidence="3 6" id="KW-1133">Transmembrane helix</keyword>
<keyword evidence="4 6" id="KW-0472">Membrane</keyword>
<gene>
    <name evidence="8" type="ORF">C1SCF055_LOCUS9341</name>
</gene>
<proteinExistence type="predicted"/>
<sequence length="1312" mass="147729">MSYTVPTILEDDHAVLKQAIKEALEPILSGVKDVIGQVLREVIHEEMPQALSPLMARLERTPSKSRNGRSSHNFDETSPTESLFPLRSGSNRSMENSKDLGVKVDSKIFRRLSAPMQIARVASSVHRAAQRLKRSSHVSPEGSEDFGAERQAEDVSVPVRRLVPALSSGASRPLGQLLREDSSLPGKIPNFLRGADVGIDSERIETLELAESSRQAIKDLQQSSGFLTEEERPHAPEGEEPRLPGAPQHGAASPVDFADIQRQTSSSLEEESAESTRDREERRSQQRGPLREMNSLEIVPSFTASESKPVSPPLSHRIAAFFARWMPRRAQSRLGRFATKESFQGRMPSKPQQLDNARSVRPRRSGRRHRTTSFFEVKTRRRTAVVLEPAVIEDLRRKTARSFWRSWKWPFRDPNGRPRQCWDLLACILLALQLLYLPFQSAFITPEDLEDAVVHTFSSCLITIDIFWAVDLVVNFTTGYRDSVQVLHTDTMSKVSHYLKSWFLVDLLATFPSLLMHILLLIYGSNIARQLFWLTLSPLIRSPRLYAQLSMLRRMEAHLKSSWLSSVAALLELFMLPVMFSHLSACALWALGRSNLEADPSVSSWIKMGIDLTNDPGALQAVPIGERYMTALYFAVTVMSTVGLGDINMDLVNERGLLCLIMATTSLVVGVAVNGVAAIVAKLNERTAVTNEQLAKVSRFLKAYNVPGDLQRRVHSYLLQFFENQEREDTKSSLMVWLKKSETLRVNMNLALTGTCLARHHLIRLVPRDVLVNVCDICDMEFHPPGEELAQAGSEVKSCFYIRRGEVQTCVPENEETNRTGNVLAKDPAREGTAEFTTLFHTDGTAPPPDDIDEIQREIEATDRKRPGQQYREGSFIGDFRLFLGISRSSKTATCTSFCELIAVDVEKFRNLMIAQAPEIFDMLVIYSSIDNDCPQVLLRILEEQFLCPEDALLFGEGALHHCAKKNAYHCADHLLDELSADVAVLDTQGKTPSQIAAKLNHKEVFWSIIKHAGMATDEEVLPMEAYAMRTKNQRRVKASASLNSSAFDEIEQETQIRSSMEVREILQVNGYSCAEWDREGRKSVDMLVEELNTCRSRLMVSAGKHLVRRVELVRLRLLAVVDDHARALVELQTDPWMRSEQKLAKLPCRRILLSQTVEEAFEALLVELGVPAELIEEKLLVTLASGTYNEVKPSMSFPGLDTEYIVHEQTMKIRSQAVHRATAIGLPQGEAFQKELPVSPLTCVTRQFFWPVLVKMRFGKHADPAKTEELKRKHSERKFEEDESGFGLSRFNPLRFSLMKKNSNVVDVGAR</sequence>
<name>A0A9P1FPE5_9DINO</name>
<reference evidence="8" key="1">
    <citation type="submission" date="2022-10" db="EMBL/GenBank/DDBJ databases">
        <authorList>
            <person name="Chen Y."/>
            <person name="Dougan E. K."/>
            <person name="Chan C."/>
            <person name="Rhodes N."/>
            <person name="Thang M."/>
        </authorList>
    </citation>
    <scope>NUCLEOTIDE SEQUENCE</scope>
</reference>
<feature type="transmembrane region" description="Helical" evidence="6">
    <location>
        <begin position="502"/>
        <end position="524"/>
    </location>
</feature>
<dbReference type="Gene3D" id="1.10.287.70">
    <property type="match status" value="1"/>
</dbReference>
<evidence type="ECO:0000313" key="8">
    <source>
        <dbReference type="EMBL" id="CAI3981562.1"/>
    </source>
</evidence>
<feature type="compositionally biased region" description="Basic and acidic residues" evidence="5">
    <location>
        <begin position="229"/>
        <end position="242"/>
    </location>
</feature>
<evidence type="ECO:0000259" key="7">
    <source>
        <dbReference type="Pfam" id="PF00520"/>
    </source>
</evidence>
<evidence type="ECO:0000256" key="4">
    <source>
        <dbReference type="ARBA" id="ARBA00023136"/>
    </source>
</evidence>